<feature type="compositionally biased region" description="Basic and acidic residues" evidence="1">
    <location>
        <begin position="168"/>
        <end position="196"/>
    </location>
</feature>
<evidence type="ECO:0000313" key="2">
    <source>
        <dbReference type="EMBL" id="RAK10452.1"/>
    </source>
</evidence>
<evidence type="ECO:0000256" key="1">
    <source>
        <dbReference type="SAM" id="MobiDB-lite"/>
    </source>
</evidence>
<dbReference type="Gene3D" id="2.60.200.20">
    <property type="match status" value="1"/>
</dbReference>
<dbReference type="SUPFAM" id="SSF49879">
    <property type="entry name" value="SMAD/FHA domain"/>
    <property type="match status" value="1"/>
</dbReference>
<dbReference type="RefSeq" id="WP_170134629.1">
    <property type="nucleotide sequence ID" value="NZ_LIQE01000058.1"/>
</dbReference>
<dbReference type="Proteomes" id="UP000249165">
    <property type="component" value="Unassembled WGS sequence"/>
</dbReference>
<name>A0A327XQH2_9RHOB</name>
<proteinExistence type="predicted"/>
<accession>A0A327XQH2</accession>
<organism evidence="2 3">
    <name type="scientific">Salipiger aestuarii</name>
    <dbReference type="NCBI Taxonomy" id="568098"/>
    <lineage>
        <taxon>Bacteria</taxon>
        <taxon>Pseudomonadati</taxon>
        <taxon>Pseudomonadota</taxon>
        <taxon>Alphaproteobacteria</taxon>
        <taxon>Rhodobacterales</taxon>
        <taxon>Roseobacteraceae</taxon>
        <taxon>Salipiger</taxon>
    </lineage>
</organism>
<keyword evidence="3" id="KW-1185">Reference proteome</keyword>
<dbReference type="InterPro" id="IPR008984">
    <property type="entry name" value="SMAD_FHA_dom_sf"/>
</dbReference>
<dbReference type="CDD" id="cd00060">
    <property type="entry name" value="FHA"/>
    <property type="match status" value="1"/>
</dbReference>
<feature type="compositionally biased region" description="Low complexity" evidence="1">
    <location>
        <begin position="15"/>
        <end position="29"/>
    </location>
</feature>
<feature type="region of interest" description="Disordered" evidence="1">
    <location>
        <begin position="1"/>
        <end position="43"/>
    </location>
</feature>
<sequence length="365" mass="38025">MLGFKGRIAKRRTSAEAGGRAEAVGANARSVETGRACDGESDAGARQVVSAMRFQTEAPGADAGGTAAVPVTPPPGQPRAPGDAPQATLCTQDDRNLQTIRAGLSHVPGPDQTRHAPVPPTMESARPHTPAPSCALRIWDMDPVPPATAATAHSGAVLARCAEAPTGGRDHPHTSASHRQDQTHHDQTHPAFRADPRTSAQRIASHPVRARTRLLGFHGDAAPDVVADQPAAPSAAAPRFPIGWLVVVDGPGRGASFTLTTGLSSIGRDAGQTVSLDFGDDAISREGHMSIAHDHQDGRTWVGHGGKANIVRLNDRPLLTTEELHGGDILRIGKTLLRYVALCDQGFSWGQEISSPQGNPGAGDA</sequence>
<protein>
    <recommendedName>
        <fullName evidence="4">FHA domain-containing protein</fullName>
    </recommendedName>
</protein>
<evidence type="ECO:0000313" key="3">
    <source>
        <dbReference type="Proteomes" id="UP000249165"/>
    </source>
</evidence>
<evidence type="ECO:0008006" key="4">
    <source>
        <dbReference type="Google" id="ProtNLM"/>
    </source>
</evidence>
<reference evidence="2 3" key="1">
    <citation type="submission" date="2018-06" db="EMBL/GenBank/DDBJ databases">
        <title>Genomic Encyclopedia of Archaeal and Bacterial Type Strains, Phase II (KMG-II): from individual species to whole genera.</title>
        <authorList>
            <person name="Goeker M."/>
        </authorList>
    </citation>
    <scope>NUCLEOTIDE SEQUENCE [LARGE SCALE GENOMIC DNA]</scope>
    <source>
        <strain evidence="2 3">DSM 22011</strain>
    </source>
</reference>
<gene>
    <name evidence="2" type="ORF">ATI53_105616</name>
</gene>
<dbReference type="AlphaFoldDB" id="A0A327XQH2"/>
<feature type="region of interest" description="Disordered" evidence="1">
    <location>
        <begin position="103"/>
        <end position="130"/>
    </location>
</feature>
<dbReference type="EMBL" id="QLMG01000056">
    <property type="protein sequence ID" value="RAK10452.1"/>
    <property type="molecule type" value="Genomic_DNA"/>
</dbReference>
<feature type="region of interest" description="Disordered" evidence="1">
    <location>
        <begin position="164"/>
        <end position="204"/>
    </location>
</feature>
<comment type="caution">
    <text evidence="2">The sequence shown here is derived from an EMBL/GenBank/DDBJ whole genome shotgun (WGS) entry which is preliminary data.</text>
</comment>